<keyword evidence="2" id="KW-1133">Transmembrane helix</keyword>
<protein>
    <submittedName>
        <fullName evidence="3">Uncharacterized protein</fullName>
    </submittedName>
</protein>
<evidence type="ECO:0000256" key="2">
    <source>
        <dbReference type="SAM" id="Phobius"/>
    </source>
</evidence>
<dbReference type="AlphaFoldDB" id="A0A2L2BPE7"/>
<gene>
    <name evidence="3" type="ORF">C3B54_11527</name>
</gene>
<accession>A0A2L2BPE7</accession>
<keyword evidence="4" id="KW-1185">Reference proteome</keyword>
<dbReference type="KEGG" id="psai:C3B54_11527"/>
<keyword evidence="2" id="KW-0812">Transmembrane</keyword>
<feature type="transmembrane region" description="Helical" evidence="2">
    <location>
        <begin position="32"/>
        <end position="53"/>
    </location>
</feature>
<proteinExistence type="predicted"/>
<sequence>MLSQKGESLAVIIASELIPPIEVDPVSVTPGVVGFVVTFLVAIAALALILDMVRRVRRVRYRQEIGERLDREVAATQADTEPSNVSTTDTGPSSSATAEDSPR</sequence>
<keyword evidence="2" id="KW-0472">Membrane</keyword>
<dbReference type="Proteomes" id="UP000243077">
    <property type="component" value="Chromosome"/>
</dbReference>
<evidence type="ECO:0000256" key="1">
    <source>
        <dbReference type="SAM" id="MobiDB-lite"/>
    </source>
</evidence>
<evidence type="ECO:0000313" key="3">
    <source>
        <dbReference type="EMBL" id="AVG23517.1"/>
    </source>
</evidence>
<evidence type="ECO:0000313" key="4">
    <source>
        <dbReference type="Proteomes" id="UP000243077"/>
    </source>
</evidence>
<organism evidence="3 4">
    <name type="scientific">Pontimonas salivibrio</name>
    <dbReference type="NCBI Taxonomy" id="1159327"/>
    <lineage>
        <taxon>Bacteria</taxon>
        <taxon>Bacillati</taxon>
        <taxon>Actinomycetota</taxon>
        <taxon>Actinomycetes</taxon>
        <taxon>Micrococcales</taxon>
        <taxon>Microbacteriaceae</taxon>
        <taxon>Pontimonas</taxon>
    </lineage>
</organism>
<feature type="compositionally biased region" description="Polar residues" evidence="1">
    <location>
        <begin position="77"/>
        <end position="103"/>
    </location>
</feature>
<dbReference type="RefSeq" id="WP_104913120.1">
    <property type="nucleotide sequence ID" value="NZ_CP026923.1"/>
</dbReference>
<feature type="region of interest" description="Disordered" evidence="1">
    <location>
        <begin position="70"/>
        <end position="103"/>
    </location>
</feature>
<name>A0A2L2BPE7_9MICO</name>
<dbReference type="EMBL" id="CP026923">
    <property type="protein sequence ID" value="AVG23517.1"/>
    <property type="molecule type" value="Genomic_DNA"/>
</dbReference>
<reference evidence="3 4" key="1">
    <citation type="submission" date="2018-02" db="EMBL/GenBank/DDBJ databases">
        <title>Complete genome of the streamlined marine actinobacterium Pontimonas salivibrio CL-TW6 adapted to coastal planktonic lifestype.</title>
        <authorList>
            <person name="Cho B.C."/>
            <person name="Hardies S.C."/>
            <person name="Jang G.I."/>
            <person name="Hwang C.Y."/>
        </authorList>
    </citation>
    <scope>NUCLEOTIDE SEQUENCE [LARGE SCALE GENOMIC DNA]</scope>
    <source>
        <strain evidence="3 4">CL-TW6</strain>
    </source>
</reference>